<dbReference type="PANTHER" id="PTHR34502:SF5">
    <property type="entry name" value="DUF6594 DOMAIN-CONTAINING PROTEIN"/>
    <property type="match status" value="1"/>
</dbReference>
<protein>
    <recommendedName>
        <fullName evidence="1">DUF6594 domain-containing protein</fullName>
    </recommendedName>
</protein>
<dbReference type="Pfam" id="PF20237">
    <property type="entry name" value="DUF6594"/>
    <property type="match status" value="1"/>
</dbReference>
<gene>
    <name evidence="2" type="ORF">GP486_002345</name>
</gene>
<proteinExistence type="predicted"/>
<dbReference type="AlphaFoldDB" id="A0A9P8LF41"/>
<dbReference type="InterPro" id="IPR046529">
    <property type="entry name" value="DUF6594"/>
</dbReference>
<evidence type="ECO:0000313" key="2">
    <source>
        <dbReference type="EMBL" id="KAH0563090.1"/>
    </source>
</evidence>
<feature type="domain" description="DUF6594" evidence="1">
    <location>
        <begin position="13"/>
        <end position="176"/>
    </location>
</feature>
<name>A0A9P8LF41_9PEZI</name>
<keyword evidence="3" id="KW-1185">Reference proteome</keyword>
<sequence>MATTTTGADIKGYPGLVHLMGHRRGMPQFKRFTELNARNLQIIQAELLQLEMQLDAFNTLNQALPDAECKRYNDDVATLMSSNTAIDIRAKLKEYNSALLDQIKLNKAAAPRLYDLRLLQKWIYSPNDGAGFLSAVEAKPYQNDNVEDLVVLTQMADYDIFTAFITENVIPWIFEKTYHRLKVTFGLRLFGLDESDHPGMAGLSTGGLRRKYKHERDQHLSCNKSRDT</sequence>
<reference evidence="2" key="1">
    <citation type="submission" date="2021-03" db="EMBL/GenBank/DDBJ databases">
        <title>Comparative genomics and phylogenomic investigation of the class Geoglossomycetes provide insights into ecological specialization and systematics.</title>
        <authorList>
            <person name="Melie T."/>
            <person name="Pirro S."/>
            <person name="Miller A.N."/>
            <person name="Quandt A."/>
        </authorList>
    </citation>
    <scope>NUCLEOTIDE SEQUENCE</scope>
    <source>
        <strain evidence="2">CAQ_001_2017</strain>
    </source>
</reference>
<accession>A0A9P8LF41</accession>
<evidence type="ECO:0000313" key="3">
    <source>
        <dbReference type="Proteomes" id="UP000750711"/>
    </source>
</evidence>
<dbReference type="EMBL" id="JAGHQM010000255">
    <property type="protein sequence ID" value="KAH0563090.1"/>
    <property type="molecule type" value="Genomic_DNA"/>
</dbReference>
<dbReference type="Proteomes" id="UP000750711">
    <property type="component" value="Unassembled WGS sequence"/>
</dbReference>
<evidence type="ECO:0000259" key="1">
    <source>
        <dbReference type="Pfam" id="PF20237"/>
    </source>
</evidence>
<organism evidence="2 3">
    <name type="scientific">Trichoglossum hirsutum</name>
    <dbReference type="NCBI Taxonomy" id="265104"/>
    <lineage>
        <taxon>Eukaryota</taxon>
        <taxon>Fungi</taxon>
        <taxon>Dikarya</taxon>
        <taxon>Ascomycota</taxon>
        <taxon>Pezizomycotina</taxon>
        <taxon>Geoglossomycetes</taxon>
        <taxon>Geoglossales</taxon>
        <taxon>Geoglossaceae</taxon>
        <taxon>Trichoglossum</taxon>
    </lineage>
</organism>
<comment type="caution">
    <text evidence="2">The sequence shown here is derived from an EMBL/GenBank/DDBJ whole genome shotgun (WGS) entry which is preliminary data.</text>
</comment>
<dbReference type="PANTHER" id="PTHR34502">
    <property type="entry name" value="DUF6594 DOMAIN-CONTAINING PROTEIN-RELATED"/>
    <property type="match status" value="1"/>
</dbReference>